<evidence type="ECO:0000256" key="6">
    <source>
        <dbReference type="ARBA" id="ARBA00022679"/>
    </source>
</evidence>
<feature type="domain" description="Histidine kinase" evidence="19">
    <location>
        <begin position="1140"/>
        <end position="1362"/>
    </location>
</feature>
<evidence type="ECO:0000256" key="4">
    <source>
        <dbReference type="ARBA" id="ARBA00022475"/>
    </source>
</evidence>
<dbReference type="Gene3D" id="1.10.287.130">
    <property type="match status" value="1"/>
</dbReference>
<dbReference type="PROSITE" id="PS50110">
    <property type="entry name" value="RESPONSE_REGULATORY"/>
    <property type="match status" value="2"/>
</dbReference>
<dbReference type="RefSeq" id="WP_272965936.1">
    <property type="nucleotide sequence ID" value="NZ_CALBIY010000075.1"/>
</dbReference>
<evidence type="ECO:0000256" key="18">
    <source>
        <dbReference type="SAM" id="Coils"/>
    </source>
</evidence>
<evidence type="ECO:0000256" key="17">
    <source>
        <dbReference type="PROSITE-ProRule" id="PRU00169"/>
    </source>
</evidence>
<keyword evidence="7" id="KW-0812">Transmembrane</keyword>
<dbReference type="Pfam" id="PF08447">
    <property type="entry name" value="PAS_3"/>
    <property type="match status" value="1"/>
</dbReference>
<dbReference type="Pfam" id="PF07494">
    <property type="entry name" value="Reg_prop"/>
    <property type="match status" value="4"/>
</dbReference>
<keyword evidence="13" id="KW-0472">Membrane</keyword>
<evidence type="ECO:0000259" key="23">
    <source>
        <dbReference type="PROSITE" id="PS50894"/>
    </source>
</evidence>
<dbReference type="InterPro" id="IPR003594">
    <property type="entry name" value="HATPase_dom"/>
</dbReference>
<dbReference type="GO" id="GO:0000155">
    <property type="term" value="F:phosphorelay sensor kinase activity"/>
    <property type="evidence" value="ECO:0007669"/>
    <property type="project" value="InterPro"/>
</dbReference>
<dbReference type="InterPro" id="IPR000700">
    <property type="entry name" value="PAS-assoc_C"/>
</dbReference>
<name>A0A358DV67_9ALTE</name>
<feature type="domain" description="Response regulatory" evidence="20">
    <location>
        <begin position="1526"/>
        <end position="1642"/>
    </location>
</feature>
<dbReference type="PROSITE" id="PS50113">
    <property type="entry name" value="PAC"/>
    <property type="match status" value="1"/>
</dbReference>
<dbReference type="Gene3D" id="2.130.10.10">
    <property type="entry name" value="YVTN repeat-like/Quinoprotein amine dehydrogenase"/>
    <property type="match status" value="2"/>
</dbReference>
<protein>
    <recommendedName>
        <fullName evidence="15">Sensory/regulatory protein RpfC</fullName>
        <ecNumber evidence="3">2.7.13.3</ecNumber>
    </recommendedName>
</protein>
<evidence type="ECO:0000313" key="24">
    <source>
        <dbReference type="EMBL" id="HBU50171.1"/>
    </source>
</evidence>
<sequence length="1860" mass="208344">MMRHFPYRTGSAYIVRAMIAILLFCCALLPVHGQQKIESLSLHDGLLNPQVYDVAKDEQGFIWFGTADGVKRYDGYTFTSFRHDKNTPSSLSNNSVGAMLIDSKNRLWIGTWGGGLNLYQRKTQNFKHFLQDEENPSSLGGNKIQAIFESRSGQIWIGTNGGGLNLFNDVDNTFVRFEHNPNDKTSLGHNRVWSIAEDPSNNIWVGTSDGLYRKSRYTTQFERFGDTPNGLDHPEVRAIYINKKGYMWIATRNSFGRFYPKSNRYAPIEFPAGAIPSVTKITPYEDALLLSTFAGIFKFNTRKATFEPAAENGDWALLDNRDVRQVMVESSGLLWAATRYSGIKKVFLNPPRFQGWTNILSNQMLSGLFSQIISMAQKPNGEMWLGTGRSLVNFDGISKFTPQMSQENLDNLNRLRIDSMTYDNNEGLYLGTDFGLYYLATSSSDLEEIALDWAGGLNNTVEWVAHDAEGWLWLNLAKYRHVVRWNPKTNEVQRYLDEVDAEFTFIDNQNNAWVGTQGEGLFRIDPSTQGVINYNANDDANTLSSNHINAAMQAIDDTIWFATNRGLEKYTPSTKSFETISLDIDGVGFAVLSLVQDRQGMLWLATSKGIYRLNPNTQEFQYFTTNDGLHSNTFLPRSALLASDGFIYFGSIDGLTGFNPNAVSANDAIPPLAITGVEIDGEEVFPVPTSLVLPNDYKQLTITFAALDYHASEDNQYRTRLVNYYDTWSDITDRYTVSYARMQPDTYLFEVIGSNNHGTWNLKPQTLTLIVPPLWYQTLWFKILAPLSLLLLIYAFYKNRLNKHYATEKYLSAQVERRTRDIFVLGDVGRDLAATTDTENIAKLLFQQLDQALEANSFMVGLYHPQSHQVSFIFTMVDGQRSQPTSVDTNQSNDPVAWTINCKREFIAQTTEQWEQAGLAPSQCFNGEHTQSAVCQPLMAGNTLLGVVAIYANAPNAFDTSQVNIFRIASSFASVAISNSLSFKELAEAEQRLELAMTGANAGTWEWDPASDTLITNAVWASMLGYTKDELASRYGADTNILPFLIHPDDKEKCELGLKRHLSNETHDYRCEYRMQCADGAYKWVLSVGRAVRENSDTHSLKMFGIHLDVNTAKAMETALKEAKEKAESATQAKSDFLSNMSHEIRTPMNAIIGMSHLALQTQLNAKQQNYIEKVHRSAELLLGIINDILDFSKIEAGRLEIEEIPFELDDVLENMANAIAFKADEKGIELYFDIDNDVPKTFIGDPLRLGQILLNLGNNAVKFSNEEGEIVVVVKLRNENHSHCCLEFCVSDNGIGMTPEQKGKLFQSFSQADSSITRKYGGTGLGLAISKDLVGLMGGDIWVESEIDKGSQFFFTVNLGYRESERTNIQHSVKPHLNILVVDDSETAREVLHSQLTSFGIQHKVVSSGHEAMTLLEQQHIQPFDLILMDWKMPHMDGLETVAQIRQHASICYQPKIIMVTAFNSNDMEEETKHLDIENTLTKPVTASTLLEAISRSVGVNKVAKTRLKSANDNTAFAHILGGLHLLLVEDNEMNQELACELLDAVGVKTTVAENGEVALTLLEKHNVDGVLMDCQMPVMDGYSATREIRKKAKYQTLPIIAMTANVMADDIAKVSACGMNAHIAKPINVRVMYETLSRILVPSKIHAITENNDPEHVEFPVNSISGVDLQKGLLSANYNVALYQKHLLKFAEKYRYFAHTLKTSIEEGRYKDVTREIHTLKGLAGSIGAQTLYQDAEILERKLNTNIHIEADEATATMLESLQRVVSSIDAVDAQLTATESLQNDSIDVETFTARLHQLLDLLDDYDTEAVDVVEELNRNAKGLSCEVISELECIAKALRLYDFETATTHANKLLNIV</sequence>
<dbReference type="SMART" id="SM00387">
    <property type="entry name" value="HATPase_c"/>
    <property type="match status" value="1"/>
</dbReference>
<feature type="domain" description="PAC" evidence="22">
    <location>
        <begin position="1069"/>
        <end position="1122"/>
    </location>
</feature>
<evidence type="ECO:0000259" key="19">
    <source>
        <dbReference type="PROSITE" id="PS50109"/>
    </source>
</evidence>
<evidence type="ECO:0000256" key="7">
    <source>
        <dbReference type="ARBA" id="ARBA00022692"/>
    </source>
</evidence>
<evidence type="ECO:0000256" key="10">
    <source>
        <dbReference type="ARBA" id="ARBA00022840"/>
    </source>
</evidence>
<dbReference type="Gene3D" id="1.20.120.160">
    <property type="entry name" value="HPT domain"/>
    <property type="match status" value="1"/>
</dbReference>
<dbReference type="Gene3D" id="3.30.450.20">
    <property type="entry name" value="PAS domain"/>
    <property type="match status" value="1"/>
</dbReference>
<evidence type="ECO:0000256" key="12">
    <source>
        <dbReference type="ARBA" id="ARBA00023012"/>
    </source>
</evidence>
<evidence type="ECO:0000259" key="22">
    <source>
        <dbReference type="PROSITE" id="PS50113"/>
    </source>
</evidence>
<evidence type="ECO:0000256" key="1">
    <source>
        <dbReference type="ARBA" id="ARBA00000085"/>
    </source>
</evidence>
<keyword evidence="4" id="KW-1003">Cell membrane</keyword>
<dbReference type="EMBL" id="DONK01000045">
    <property type="protein sequence ID" value="HBU50171.1"/>
    <property type="molecule type" value="Genomic_DNA"/>
</dbReference>
<keyword evidence="12" id="KW-0902">Two-component regulatory system</keyword>
<dbReference type="GO" id="GO:0005886">
    <property type="term" value="C:plasma membrane"/>
    <property type="evidence" value="ECO:0007669"/>
    <property type="project" value="UniProtKB-SubCell"/>
</dbReference>
<dbReference type="InterPro" id="IPR000014">
    <property type="entry name" value="PAS"/>
</dbReference>
<proteinExistence type="predicted"/>
<dbReference type="CDD" id="cd00130">
    <property type="entry name" value="PAS"/>
    <property type="match status" value="1"/>
</dbReference>
<dbReference type="SUPFAM" id="SSF63829">
    <property type="entry name" value="Calcium-dependent phosphotriesterase"/>
    <property type="match status" value="2"/>
</dbReference>
<dbReference type="InterPro" id="IPR036890">
    <property type="entry name" value="HATPase_C_sf"/>
</dbReference>
<keyword evidence="9" id="KW-0418">Kinase</keyword>
<dbReference type="Gene3D" id="3.30.450.40">
    <property type="match status" value="1"/>
</dbReference>
<keyword evidence="5 17" id="KW-0597">Phosphoprotein</keyword>
<dbReference type="CDD" id="cd00082">
    <property type="entry name" value="HisKA"/>
    <property type="match status" value="1"/>
</dbReference>
<gene>
    <name evidence="24" type="ORF">DEB45_02825</name>
</gene>
<dbReference type="SUPFAM" id="SSF55874">
    <property type="entry name" value="ATPase domain of HSP90 chaperone/DNA topoisomerase II/histidine kinase"/>
    <property type="match status" value="1"/>
</dbReference>
<dbReference type="CDD" id="cd16922">
    <property type="entry name" value="HATPase_EvgS-ArcB-TorS-like"/>
    <property type="match status" value="1"/>
</dbReference>
<keyword evidence="11" id="KW-1133">Transmembrane helix</keyword>
<evidence type="ECO:0000259" key="21">
    <source>
        <dbReference type="PROSITE" id="PS50112"/>
    </source>
</evidence>
<dbReference type="InterPro" id="IPR036097">
    <property type="entry name" value="HisK_dim/P_sf"/>
</dbReference>
<dbReference type="EC" id="2.7.13.3" evidence="3"/>
<dbReference type="Pfam" id="PF01627">
    <property type="entry name" value="Hpt"/>
    <property type="match status" value="1"/>
</dbReference>
<feature type="modified residue" description="Phosphohistidine" evidence="16">
    <location>
        <position position="1720"/>
    </location>
</feature>
<dbReference type="InterPro" id="IPR004358">
    <property type="entry name" value="Sig_transdc_His_kin-like_C"/>
</dbReference>
<feature type="domain" description="HPt" evidence="23">
    <location>
        <begin position="1681"/>
        <end position="1781"/>
    </location>
</feature>
<dbReference type="Proteomes" id="UP000264779">
    <property type="component" value="Unassembled WGS sequence"/>
</dbReference>
<comment type="subcellular location">
    <subcellularLocation>
        <location evidence="2">Cell membrane</location>
        <topology evidence="2">Multi-pass membrane protein</topology>
    </subcellularLocation>
</comment>
<dbReference type="InterPro" id="IPR036641">
    <property type="entry name" value="HPT_dom_sf"/>
</dbReference>
<dbReference type="PANTHER" id="PTHR45339:SF1">
    <property type="entry name" value="HYBRID SIGNAL TRANSDUCTION HISTIDINE KINASE J"/>
    <property type="match status" value="1"/>
</dbReference>
<dbReference type="Pfam" id="PF13185">
    <property type="entry name" value="GAF_2"/>
    <property type="match status" value="1"/>
</dbReference>
<dbReference type="NCBIfam" id="TIGR00229">
    <property type="entry name" value="sensory_box"/>
    <property type="match status" value="1"/>
</dbReference>
<dbReference type="PANTHER" id="PTHR45339">
    <property type="entry name" value="HYBRID SIGNAL TRANSDUCTION HISTIDINE KINASE J"/>
    <property type="match status" value="1"/>
</dbReference>
<dbReference type="SMART" id="SM00448">
    <property type="entry name" value="REC"/>
    <property type="match status" value="2"/>
</dbReference>
<dbReference type="CDD" id="cd17546">
    <property type="entry name" value="REC_hyHK_CKI1_RcsC-like"/>
    <property type="match status" value="2"/>
</dbReference>
<dbReference type="Gene3D" id="3.30.565.10">
    <property type="entry name" value="Histidine kinase-like ATPase, C-terminal domain"/>
    <property type="match status" value="1"/>
</dbReference>
<dbReference type="GO" id="GO:0005524">
    <property type="term" value="F:ATP binding"/>
    <property type="evidence" value="ECO:0007669"/>
    <property type="project" value="UniProtKB-KW"/>
</dbReference>
<dbReference type="InterPro" id="IPR013783">
    <property type="entry name" value="Ig-like_fold"/>
</dbReference>
<keyword evidence="8" id="KW-0547">Nucleotide-binding</keyword>
<dbReference type="SUPFAM" id="SSF47384">
    <property type="entry name" value="Homodimeric domain of signal transducing histidine kinase"/>
    <property type="match status" value="1"/>
</dbReference>
<evidence type="ECO:0000256" key="8">
    <source>
        <dbReference type="ARBA" id="ARBA00022741"/>
    </source>
</evidence>
<accession>A0A358DV67</accession>
<evidence type="ECO:0000256" key="11">
    <source>
        <dbReference type="ARBA" id="ARBA00022989"/>
    </source>
</evidence>
<evidence type="ECO:0000259" key="20">
    <source>
        <dbReference type="PROSITE" id="PS50110"/>
    </source>
</evidence>
<feature type="coiled-coil region" evidence="18">
    <location>
        <begin position="1113"/>
        <end position="1140"/>
    </location>
</feature>
<dbReference type="Gene3D" id="3.40.50.2300">
    <property type="match status" value="2"/>
</dbReference>
<evidence type="ECO:0000256" key="2">
    <source>
        <dbReference type="ARBA" id="ARBA00004651"/>
    </source>
</evidence>
<dbReference type="Gene3D" id="2.60.40.10">
    <property type="entry name" value="Immunoglobulins"/>
    <property type="match status" value="1"/>
</dbReference>
<dbReference type="SUPFAM" id="SSF52172">
    <property type="entry name" value="CheY-like"/>
    <property type="match status" value="2"/>
</dbReference>
<dbReference type="SMART" id="SM00065">
    <property type="entry name" value="GAF"/>
    <property type="match status" value="1"/>
</dbReference>
<dbReference type="InterPro" id="IPR011006">
    <property type="entry name" value="CheY-like_superfamily"/>
</dbReference>
<dbReference type="InterPro" id="IPR029016">
    <property type="entry name" value="GAF-like_dom_sf"/>
</dbReference>
<comment type="catalytic activity">
    <reaction evidence="1">
        <text>ATP + protein L-histidine = ADP + protein N-phospho-L-histidine.</text>
        <dbReference type="EC" id="2.7.13.3"/>
    </reaction>
</comment>
<dbReference type="InterPro" id="IPR003661">
    <property type="entry name" value="HisK_dim/P_dom"/>
</dbReference>
<feature type="modified residue" description="4-aspartylphosphate" evidence="17">
    <location>
        <position position="1431"/>
    </location>
</feature>
<dbReference type="InterPro" id="IPR008207">
    <property type="entry name" value="Sig_transdc_His_kin_Hpt_dom"/>
</dbReference>
<evidence type="ECO:0000256" key="9">
    <source>
        <dbReference type="ARBA" id="ARBA00022777"/>
    </source>
</evidence>
<evidence type="ECO:0000256" key="3">
    <source>
        <dbReference type="ARBA" id="ARBA00012438"/>
    </source>
</evidence>
<dbReference type="Pfam" id="PF00512">
    <property type="entry name" value="HisKA"/>
    <property type="match status" value="1"/>
</dbReference>
<dbReference type="Pfam" id="PF02518">
    <property type="entry name" value="HATPase_c"/>
    <property type="match status" value="1"/>
</dbReference>
<evidence type="ECO:0000256" key="5">
    <source>
        <dbReference type="ARBA" id="ARBA00022553"/>
    </source>
</evidence>
<organism evidence="24 25">
    <name type="scientific">Alteromonas australica</name>
    <dbReference type="NCBI Taxonomy" id="589873"/>
    <lineage>
        <taxon>Bacteria</taxon>
        <taxon>Pseudomonadati</taxon>
        <taxon>Pseudomonadota</taxon>
        <taxon>Gammaproteobacteria</taxon>
        <taxon>Alteromonadales</taxon>
        <taxon>Alteromonadaceae</taxon>
        <taxon>Alteromonas/Salinimonas group</taxon>
        <taxon>Alteromonas</taxon>
    </lineage>
</organism>
<dbReference type="PROSITE" id="PS50894">
    <property type="entry name" value="HPT"/>
    <property type="match status" value="1"/>
</dbReference>
<keyword evidence="18" id="KW-0175">Coiled coil</keyword>
<dbReference type="FunFam" id="1.10.287.130:FF:000002">
    <property type="entry name" value="Two-component osmosensing histidine kinase"/>
    <property type="match status" value="1"/>
</dbReference>
<reference evidence="24 25" key="1">
    <citation type="journal article" date="2018" name="Nat. Biotechnol.">
        <title>A standardized bacterial taxonomy based on genome phylogeny substantially revises the tree of life.</title>
        <authorList>
            <person name="Parks D.H."/>
            <person name="Chuvochina M."/>
            <person name="Waite D.W."/>
            <person name="Rinke C."/>
            <person name="Skarshewski A."/>
            <person name="Chaumeil P.A."/>
            <person name="Hugenholtz P."/>
        </authorList>
    </citation>
    <scope>NUCLEOTIDE SEQUENCE [LARGE SCALE GENOMIC DNA]</scope>
    <source>
        <strain evidence="24">UBA11621</strain>
    </source>
</reference>
<dbReference type="SUPFAM" id="SSF55785">
    <property type="entry name" value="PYP-like sensor domain (PAS domain)"/>
    <property type="match status" value="1"/>
</dbReference>
<dbReference type="SMART" id="SM00388">
    <property type="entry name" value="HisKA"/>
    <property type="match status" value="1"/>
</dbReference>
<evidence type="ECO:0000256" key="16">
    <source>
        <dbReference type="PROSITE-ProRule" id="PRU00110"/>
    </source>
</evidence>
<dbReference type="SUPFAM" id="SSF47226">
    <property type="entry name" value="Histidine-containing phosphotransfer domain, HPT domain"/>
    <property type="match status" value="1"/>
</dbReference>
<dbReference type="PRINTS" id="PR00344">
    <property type="entry name" value="BCTRLSENSOR"/>
</dbReference>
<dbReference type="InterPro" id="IPR001789">
    <property type="entry name" value="Sig_transdc_resp-reg_receiver"/>
</dbReference>
<dbReference type="InterPro" id="IPR005467">
    <property type="entry name" value="His_kinase_dom"/>
</dbReference>
<dbReference type="InterPro" id="IPR011110">
    <property type="entry name" value="Reg_prop"/>
</dbReference>
<dbReference type="InterPro" id="IPR003018">
    <property type="entry name" value="GAF"/>
</dbReference>
<dbReference type="InterPro" id="IPR013655">
    <property type="entry name" value="PAS_fold_3"/>
</dbReference>
<feature type="domain" description="Response regulatory" evidence="20">
    <location>
        <begin position="1379"/>
        <end position="1499"/>
    </location>
</feature>
<keyword evidence="10" id="KW-0067">ATP-binding</keyword>
<dbReference type="FunFam" id="3.30.565.10:FF:000010">
    <property type="entry name" value="Sensor histidine kinase RcsC"/>
    <property type="match status" value="1"/>
</dbReference>
<comment type="subunit">
    <text evidence="14">At low DSF concentrations, interacts with RpfF.</text>
</comment>
<evidence type="ECO:0000256" key="13">
    <source>
        <dbReference type="ARBA" id="ARBA00023136"/>
    </source>
</evidence>
<dbReference type="SUPFAM" id="SSF55781">
    <property type="entry name" value="GAF domain-like"/>
    <property type="match status" value="1"/>
</dbReference>
<evidence type="ECO:0000313" key="25">
    <source>
        <dbReference type="Proteomes" id="UP000264779"/>
    </source>
</evidence>
<dbReference type="Pfam" id="PF00072">
    <property type="entry name" value="Response_reg"/>
    <property type="match status" value="2"/>
</dbReference>
<dbReference type="PROSITE" id="PS50112">
    <property type="entry name" value="PAS"/>
    <property type="match status" value="1"/>
</dbReference>
<comment type="caution">
    <text evidence="24">The sequence shown here is derived from an EMBL/GenBank/DDBJ whole genome shotgun (WGS) entry which is preliminary data.</text>
</comment>
<feature type="domain" description="PAS" evidence="21">
    <location>
        <begin position="989"/>
        <end position="1065"/>
    </location>
</feature>
<keyword evidence="6" id="KW-0808">Transferase</keyword>
<dbReference type="PROSITE" id="PS50109">
    <property type="entry name" value="HIS_KIN"/>
    <property type="match status" value="1"/>
</dbReference>
<dbReference type="InterPro" id="IPR015943">
    <property type="entry name" value="WD40/YVTN_repeat-like_dom_sf"/>
</dbReference>
<evidence type="ECO:0000256" key="15">
    <source>
        <dbReference type="ARBA" id="ARBA00068150"/>
    </source>
</evidence>
<evidence type="ECO:0000256" key="14">
    <source>
        <dbReference type="ARBA" id="ARBA00064003"/>
    </source>
</evidence>
<feature type="modified residue" description="4-aspartylphosphate" evidence="17">
    <location>
        <position position="1575"/>
    </location>
</feature>
<dbReference type="InterPro" id="IPR035965">
    <property type="entry name" value="PAS-like_dom_sf"/>
</dbReference>